<dbReference type="FunFam" id="1.10.10.10:FF:000099">
    <property type="entry name" value="Two-component system response regulator TorR"/>
    <property type="match status" value="1"/>
</dbReference>
<dbReference type="PROSITE" id="PS51755">
    <property type="entry name" value="OMPR_PHOB"/>
    <property type="match status" value="1"/>
</dbReference>
<evidence type="ECO:0000256" key="3">
    <source>
        <dbReference type="ARBA" id="ARBA00022553"/>
    </source>
</evidence>
<evidence type="ECO:0000256" key="1">
    <source>
        <dbReference type="ARBA" id="ARBA00004496"/>
    </source>
</evidence>
<dbReference type="Pfam" id="PF00486">
    <property type="entry name" value="Trans_reg_C"/>
    <property type="match status" value="1"/>
</dbReference>
<dbReference type="EMBL" id="VHSH01000006">
    <property type="protein sequence ID" value="TQV78346.1"/>
    <property type="molecule type" value="Genomic_DNA"/>
</dbReference>
<dbReference type="InterPro" id="IPR001867">
    <property type="entry name" value="OmpR/PhoB-type_DNA-bd"/>
</dbReference>
<dbReference type="Proteomes" id="UP000315252">
    <property type="component" value="Unassembled WGS sequence"/>
</dbReference>
<sequence>MEPTPHILIVDDHEEIRSLLAKYLRKHSYRVTAADGGTAMKRALQDSAIDLVVLDIMMPGEDGLSLCSSLRATSDIPVILLTAMAEETDRVIGLEIGADDYLTKPFNPRELLARIKAVLRRSQSLPRQREKPVESRLSFDRWHLSTEQRELIDGADVVTPLSTAEFALLMAFLDHPRRVLSREQLLDLTQGREAKSFDRSIDNQVSRLRKKIEIDPKTPRLIKTVWGGGYTFASDVTRS</sequence>
<protein>
    <recommendedName>
        <fullName evidence="8">Regulatory protein VirG</fullName>
    </recommendedName>
</protein>
<dbReference type="SMART" id="SM00862">
    <property type="entry name" value="Trans_reg_C"/>
    <property type="match status" value="1"/>
</dbReference>
<dbReference type="CDD" id="cd00383">
    <property type="entry name" value="trans_reg_C"/>
    <property type="match status" value="1"/>
</dbReference>
<dbReference type="GO" id="GO:0006355">
    <property type="term" value="P:regulation of DNA-templated transcription"/>
    <property type="evidence" value="ECO:0007669"/>
    <property type="project" value="InterPro"/>
</dbReference>
<proteinExistence type="predicted"/>
<evidence type="ECO:0000256" key="4">
    <source>
        <dbReference type="ARBA" id="ARBA00023012"/>
    </source>
</evidence>
<dbReference type="Pfam" id="PF00072">
    <property type="entry name" value="Response_reg"/>
    <property type="match status" value="1"/>
</dbReference>
<evidence type="ECO:0000313" key="13">
    <source>
        <dbReference type="EMBL" id="TQV78346.1"/>
    </source>
</evidence>
<feature type="domain" description="Response regulatory" evidence="11">
    <location>
        <begin position="6"/>
        <end position="119"/>
    </location>
</feature>
<evidence type="ECO:0000259" key="12">
    <source>
        <dbReference type="PROSITE" id="PS51755"/>
    </source>
</evidence>
<keyword evidence="7" id="KW-0804">Transcription</keyword>
<feature type="DNA-binding region" description="OmpR/PhoB-type" evidence="10">
    <location>
        <begin position="134"/>
        <end position="234"/>
    </location>
</feature>
<comment type="subcellular location">
    <subcellularLocation>
        <location evidence="1">Cytoplasm</location>
    </subcellularLocation>
</comment>
<dbReference type="PANTHER" id="PTHR48111">
    <property type="entry name" value="REGULATOR OF RPOS"/>
    <property type="match status" value="1"/>
</dbReference>
<dbReference type="FunFam" id="3.40.50.2300:FF:000001">
    <property type="entry name" value="DNA-binding response regulator PhoB"/>
    <property type="match status" value="1"/>
</dbReference>
<dbReference type="PROSITE" id="PS50110">
    <property type="entry name" value="RESPONSE_REGULATORY"/>
    <property type="match status" value="1"/>
</dbReference>
<evidence type="ECO:0000259" key="11">
    <source>
        <dbReference type="PROSITE" id="PS50110"/>
    </source>
</evidence>
<dbReference type="GO" id="GO:0000156">
    <property type="term" value="F:phosphorelay response regulator activity"/>
    <property type="evidence" value="ECO:0007669"/>
    <property type="project" value="TreeGrafter"/>
</dbReference>
<keyword evidence="6 10" id="KW-0238">DNA-binding</keyword>
<dbReference type="InterPro" id="IPR036388">
    <property type="entry name" value="WH-like_DNA-bd_sf"/>
</dbReference>
<accession>A0A545TMD5</accession>
<dbReference type="GO" id="GO:0000976">
    <property type="term" value="F:transcription cis-regulatory region binding"/>
    <property type="evidence" value="ECO:0007669"/>
    <property type="project" value="TreeGrafter"/>
</dbReference>
<keyword evidence="14" id="KW-1185">Reference proteome</keyword>
<evidence type="ECO:0000256" key="8">
    <source>
        <dbReference type="ARBA" id="ARBA00067337"/>
    </source>
</evidence>
<dbReference type="Gene3D" id="1.10.10.10">
    <property type="entry name" value="Winged helix-like DNA-binding domain superfamily/Winged helix DNA-binding domain"/>
    <property type="match status" value="1"/>
</dbReference>
<comment type="caution">
    <text evidence="13">The sequence shown here is derived from an EMBL/GenBank/DDBJ whole genome shotgun (WGS) entry which is preliminary data.</text>
</comment>
<dbReference type="GO" id="GO:0032993">
    <property type="term" value="C:protein-DNA complex"/>
    <property type="evidence" value="ECO:0007669"/>
    <property type="project" value="TreeGrafter"/>
</dbReference>
<organism evidence="13 14">
    <name type="scientific">Denitrobaculum tricleocarpae</name>
    <dbReference type="NCBI Taxonomy" id="2591009"/>
    <lineage>
        <taxon>Bacteria</taxon>
        <taxon>Pseudomonadati</taxon>
        <taxon>Pseudomonadota</taxon>
        <taxon>Alphaproteobacteria</taxon>
        <taxon>Rhodospirillales</taxon>
        <taxon>Rhodospirillaceae</taxon>
        <taxon>Denitrobaculum</taxon>
    </lineage>
</organism>
<dbReference type="Gene3D" id="6.10.250.690">
    <property type="match status" value="1"/>
</dbReference>
<feature type="modified residue" description="4-aspartylphosphate" evidence="9">
    <location>
        <position position="55"/>
    </location>
</feature>
<dbReference type="SUPFAM" id="SSF46894">
    <property type="entry name" value="C-terminal effector domain of the bipartite response regulators"/>
    <property type="match status" value="1"/>
</dbReference>
<evidence type="ECO:0000313" key="14">
    <source>
        <dbReference type="Proteomes" id="UP000315252"/>
    </source>
</evidence>
<feature type="domain" description="OmpR/PhoB-type" evidence="12">
    <location>
        <begin position="134"/>
        <end position="234"/>
    </location>
</feature>
<evidence type="ECO:0000256" key="5">
    <source>
        <dbReference type="ARBA" id="ARBA00023015"/>
    </source>
</evidence>
<evidence type="ECO:0000256" key="9">
    <source>
        <dbReference type="PROSITE-ProRule" id="PRU00169"/>
    </source>
</evidence>
<evidence type="ECO:0000256" key="2">
    <source>
        <dbReference type="ARBA" id="ARBA00022490"/>
    </source>
</evidence>
<dbReference type="InterPro" id="IPR011006">
    <property type="entry name" value="CheY-like_superfamily"/>
</dbReference>
<dbReference type="AlphaFoldDB" id="A0A545TMD5"/>
<dbReference type="InterPro" id="IPR039420">
    <property type="entry name" value="WalR-like"/>
</dbReference>
<reference evidence="13 14" key="1">
    <citation type="submission" date="2019-06" db="EMBL/GenBank/DDBJ databases">
        <title>Whole genome sequence for Rhodospirillaceae sp. R148.</title>
        <authorList>
            <person name="Wang G."/>
        </authorList>
    </citation>
    <scope>NUCLEOTIDE SEQUENCE [LARGE SCALE GENOMIC DNA]</scope>
    <source>
        <strain evidence="13 14">R148</strain>
    </source>
</reference>
<evidence type="ECO:0000256" key="10">
    <source>
        <dbReference type="PROSITE-ProRule" id="PRU01091"/>
    </source>
</evidence>
<dbReference type="SMART" id="SM00448">
    <property type="entry name" value="REC"/>
    <property type="match status" value="1"/>
</dbReference>
<keyword evidence="4" id="KW-0902">Two-component regulatory system</keyword>
<dbReference type="PANTHER" id="PTHR48111:SF4">
    <property type="entry name" value="DNA-BINDING DUAL TRANSCRIPTIONAL REGULATOR OMPR"/>
    <property type="match status" value="1"/>
</dbReference>
<evidence type="ECO:0000256" key="7">
    <source>
        <dbReference type="ARBA" id="ARBA00023163"/>
    </source>
</evidence>
<dbReference type="SUPFAM" id="SSF52172">
    <property type="entry name" value="CheY-like"/>
    <property type="match status" value="1"/>
</dbReference>
<keyword evidence="2" id="KW-0963">Cytoplasm</keyword>
<dbReference type="GO" id="GO:0005829">
    <property type="term" value="C:cytosol"/>
    <property type="evidence" value="ECO:0007669"/>
    <property type="project" value="TreeGrafter"/>
</dbReference>
<dbReference type="RefSeq" id="WP_142897680.1">
    <property type="nucleotide sequence ID" value="NZ_ML660057.1"/>
</dbReference>
<evidence type="ECO:0000256" key="6">
    <source>
        <dbReference type="ARBA" id="ARBA00023125"/>
    </source>
</evidence>
<gene>
    <name evidence="13" type="ORF">FKG95_17415</name>
</gene>
<dbReference type="InterPro" id="IPR016032">
    <property type="entry name" value="Sig_transdc_resp-reg_C-effctor"/>
</dbReference>
<dbReference type="OrthoDB" id="9784252at2"/>
<dbReference type="InterPro" id="IPR001789">
    <property type="entry name" value="Sig_transdc_resp-reg_receiver"/>
</dbReference>
<keyword evidence="3 9" id="KW-0597">Phosphoprotein</keyword>
<name>A0A545TMD5_9PROT</name>
<dbReference type="Gene3D" id="3.40.50.2300">
    <property type="match status" value="1"/>
</dbReference>
<keyword evidence="5" id="KW-0805">Transcription regulation</keyword>